<proteinExistence type="predicted"/>
<keyword evidence="2" id="KW-1185">Reference proteome</keyword>
<evidence type="ECO:0000313" key="1">
    <source>
        <dbReference type="EMBL" id="MQA42254.1"/>
    </source>
</evidence>
<dbReference type="Gene3D" id="3.30.2310.20">
    <property type="entry name" value="RelE-like"/>
    <property type="match status" value="1"/>
</dbReference>
<dbReference type="AlphaFoldDB" id="A0A6A7NB95"/>
<dbReference type="InterPro" id="IPR035093">
    <property type="entry name" value="RelE/ParE_toxin_dom_sf"/>
</dbReference>
<name>A0A6A7NB95_9BURK</name>
<dbReference type="Pfam" id="PF05015">
    <property type="entry name" value="HigB-like_toxin"/>
    <property type="match status" value="1"/>
</dbReference>
<evidence type="ECO:0008006" key="3">
    <source>
        <dbReference type="Google" id="ProtNLM"/>
    </source>
</evidence>
<evidence type="ECO:0000313" key="2">
    <source>
        <dbReference type="Proteomes" id="UP000440498"/>
    </source>
</evidence>
<accession>A0A6A7NB95</accession>
<dbReference type="PANTHER" id="PTHR40266">
    <property type="entry name" value="TOXIN HIGB-1"/>
    <property type="match status" value="1"/>
</dbReference>
<dbReference type="EMBL" id="WHUG01000019">
    <property type="protein sequence ID" value="MQA42254.1"/>
    <property type="molecule type" value="Genomic_DNA"/>
</dbReference>
<dbReference type="RefSeq" id="WP_152841376.1">
    <property type="nucleotide sequence ID" value="NZ_WHUG01000019.1"/>
</dbReference>
<sequence>MIKTFQHKGLRVFFETGSTAGIQASHAPRLGAMLRRLNEATSPQGMNLPGWGLHPLKGKTLKGHFSVSVSGNWRLTFKFEGTDAILVDYHDYH</sequence>
<protein>
    <recommendedName>
        <fullName evidence="3">Peptidase</fullName>
    </recommendedName>
</protein>
<gene>
    <name evidence="1" type="ORF">GEV02_29370</name>
</gene>
<reference evidence="1 2" key="1">
    <citation type="submission" date="2019-10" db="EMBL/GenBank/DDBJ databases">
        <title>Two novel species isolated from a subtropical stream in China.</title>
        <authorList>
            <person name="Lu H."/>
        </authorList>
    </citation>
    <scope>NUCLEOTIDE SEQUENCE [LARGE SCALE GENOMIC DNA]</scope>
    <source>
        <strain evidence="1 2">FT29W</strain>
    </source>
</reference>
<organism evidence="1 2">
    <name type="scientific">Rugamonas aquatica</name>
    <dbReference type="NCBI Taxonomy" id="2743357"/>
    <lineage>
        <taxon>Bacteria</taxon>
        <taxon>Pseudomonadati</taxon>
        <taxon>Pseudomonadota</taxon>
        <taxon>Betaproteobacteria</taxon>
        <taxon>Burkholderiales</taxon>
        <taxon>Oxalobacteraceae</taxon>
        <taxon>Telluria group</taxon>
        <taxon>Rugamonas</taxon>
    </lineage>
</organism>
<dbReference type="Proteomes" id="UP000440498">
    <property type="component" value="Unassembled WGS sequence"/>
</dbReference>
<dbReference type="SUPFAM" id="SSF143011">
    <property type="entry name" value="RelE-like"/>
    <property type="match status" value="1"/>
</dbReference>
<comment type="caution">
    <text evidence="1">The sequence shown here is derived from an EMBL/GenBank/DDBJ whole genome shotgun (WGS) entry which is preliminary data.</text>
</comment>
<dbReference type="InterPro" id="IPR007711">
    <property type="entry name" value="HigB-1"/>
</dbReference>
<dbReference type="PANTHER" id="PTHR40266:SF2">
    <property type="entry name" value="TOXIN HIGB-1"/>
    <property type="match status" value="1"/>
</dbReference>